<evidence type="ECO:0000313" key="2">
    <source>
        <dbReference type="EMBL" id="RCG17221.1"/>
    </source>
</evidence>
<dbReference type="Proteomes" id="UP000253507">
    <property type="component" value="Unassembled WGS sequence"/>
</dbReference>
<evidence type="ECO:0000256" key="1">
    <source>
        <dbReference type="SAM" id="MobiDB-lite"/>
    </source>
</evidence>
<comment type="caution">
    <text evidence="2">The sequence shown here is derived from an EMBL/GenBank/DDBJ whole genome shotgun (WGS) entry which is preliminary data.</text>
</comment>
<dbReference type="AlphaFoldDB" id="A0A367EGQ2"/>
<dbReference type="OrthoDB" id="4246243at2"/>
<gene>
    <name evidence="2" type="ORF">DQ392_18500</name>
</gene>
<dbReference type="RefSeq" id="WP_114016912.1">
    <property type="nucleotide sequence ID" value="NZ_QOIM01000037.1"/>
</dbReference>
<organism evidence="2 3">
    <name type="scientific">Streptomyces reniochalinae</name>
    <dbReference type="NCBI Taxonomy" id="2250578"/>
    <lineage>
        <taxon>Bacteria</taxon>
        <taxon>Bacillati</taxon>
        <taxon>Actinomycetota</taxon>
        <taxon>Actinomycetes</taxon>
        <taxon>Kitasatosporales</taxon>
        <taxon>Streptomycetaceae</taxon>
        <taxon>Streptomyces</taxon>
    </lineage>
</organism>
<name>A0A367EGQ2_9ACTN</name>
<dbReference type="EMBL" id="QOIM01000037">
    <property type="protein sequence ID" value="RCG17221.1"/>
    <property type="molecule type" value="Genomic_DNA"/>
</dbReference>
<evidence type="ECO:0000313" key="3">
    <source>
        <dbReference type="Proteomes" id="UP000253507"/>
    </source>
</evidence>
<proteinExistence type="predicted"/>
<protein>
    <submittedName>
        <fullName evidence="2">Uncharacterized protein</fullName>
    </submittedName>
</protein>
<reference evidence="2 3" key="1">
    <citation type="submission" date="2018-06" db="EMBL/GenBank/DDBJ databases">
        <title>Streptomyces reniochalinae sp. nov. and Streptomyces diacarnus sp. nov. from marine sponges.</title>
        <authorList>
            <person name="Li L."/>
        </authorList>
    </citation>
    <scope>NUCLEOTIDE SEQUENCE [LARGE SCALE GENOMIC DNA]</scope>
    <source>
        <strain evidence="2 3">LHW50302</strain>
    </source>
</reference>
<keyword evidence="3" id="KW-1185">Reference proteome</keyword>
<accession>A0A367EGQ2</accession>
<feature type="region of interest" description="Disordered" evidence="1">
    <location>
        <begin position="1"/>
        <end position="21"/>
    </location>
</feature>
<sequence>MSEPNTYPSAPVELPLGLDQPEPAPVEGCAGCAELAKVRDWARASGDGTTVSDCNVFIRRHPEGHQ</sequence>